<dbReference type="InParanoid" id="K1R576"/>
<accession>K1R576</accession>
<dbReference type="InterPro" id="IPR015894">
    <property type="entry name" value="Guanylate-bd_N"/>
</dbReference>
<dbReference type="GO" id="GO:0005525">
    <property type="term" value="F:GTP binding"/>
    <property type="evidence" value="ECO:0007669"/>
    <property type="project" value="UniProtKB-KW"/>
</dbReference>
<protein>
    <submittedName>
        <fullName evidence="4">Atlastin</fullName>
    </submittedName>
</protein>
<dbReference type="SUPFAM" id="SSF52540">
    <property type="entry name" value="P-loop containing nucleoside triphosphate hydrolases"/>
    <property type="match status" value="1"/>
</dbReference>
<proteinExistence type="inferred from homology"/>
<evidence type="ECO:0000256" key="3">
    <source>
        <dbReference type="PROSITE-ProRule" id="PRU01052"/>
    </source>
</evidence>
<dbReference type="AlphaFoldDB" id="K1R576"/>
<gene>
    <name evidence="4" type="ORF">CGI_10009781</name>
</gene>
<sequence length="133" mass="14894">MEHDDVKDNVVMIVSIAGALRKGKSFLLGFFLKYLKAEMSDDWLNEDDTIEGFEWRNGTDAVTHGIQIWSKPFIVETESEGKVAILLMDTQGVFDCKSTKQDCANIFTLSGLISSVQYGCVFYLALLAEYGFC</sequence>
<dbReference type="PANTHER" id="PTHR10751">
    <property type="entry name" value="GUANYLATE BINDING PROTEIN"/>
    <property type="match status" value="1"/>
</dbReference>
<evidence type="ECO:0000256" key="2">
    <source>
        <dbReference type="ARBA" id="ARBA00023134"/>
    </source>
</evidence>
<evidence type="ECO:0000256" key="1">
    <source>
        <dbReference type="ARBA" id="ARBA00022741"/>
    </source>
</evidence>
<name>K1R576_MAGGI</name>
<evidence type="ECO:0000313" key="4">
    <source>
        <dbReference type="EMBL" id="EKC38674.1"/>
    </source>
</evidence>
<dbReference type="InterPro" id="IPR027417">
    <property type="entry name" value="P-loop_NTPase"/>
</dbReference>
<dbReference type="HOGENOM" id="CLU_147095_0_0_1"/>
<dbReference type="PROSITE" id="PS51715">
    <property type="entry name" value="G_GB1_RHD3"/>
    <property type="match status" value="1"/>
</dbReference>
<dbReference type="Pfam" id="PF02263">
    <property type="entry name" value="GBP"/>
    <property type="match status" value="1"/>
</dbReference>
<keyword evidence="2" id="KW-0342">GTP-binding</keyword>
<dbReference type="GO" id="GO:0003924">
    <property type="term" value="F:GTPase activity"/>
    <property type="evidence" value="ECO:0007669"/>
    <property type="project" value="InterPro"/>
</dbReference>
<dbReference type="Gene3D" id="3.40.50.300">
    <property type="entry name" value="P-loop containing nucleotide triphosphate hydrolases"/>
    <property type="match status" value="1"/>
</dbReference>
<dbReference type="InterPro" id="IPR030386">
    <property type="entry name" value="G_GB1_RHD3_dom"/>
</dbReference>
<dbReference type="EMBL" id="JH816940">
    <property type="protein sequence ID" value="EKC38674.1"/>
    <property type="molecule type" value="Genomic_DNA"/>
</dbReference>
<comment type="similarity">
    <text evidence="3">Belongs to the TRAFAC class dynamin-like GTPase superfamily. GB1/RHD3 GTPase family.</text>
</comment>
<organism evidence="4">
    <name type="scientific">Magallana gigas</name>
    <name type="common">Pacific oyster</name>
    <name type="synonym">Crassostrea gigas</name>
    <dbReference type="NCBI Taxonomy" id="29159"/>
    <lineage>
        <taxon>Eukaryota</taxon>
        <taxon>Metazoa</taxon>
        <taxon>Spiralia</taxon>
        <taxon>Lophotrochozoa</taxon>
        <taxon>Mollusca</taxon>
        <taxon>Bivalvia</taxon>
        <taxon>Autobranchia</taxon>
        <taxon>Pteriomorphia</taxon>
        <taxon>Ostreida</taxon>
        <taxon>Ostreoidea</taxon>
        <taxon>Ostreidae</taxon>
        <taxon>Magallana</taxon>
    </lineage>
</organism>
<keyword evidence="1" id="KW-0547">Nucleotide-binding</keyword>
<reference evidence="4" key="1">
    <citation type="journal article" date="2012" name="Nature">
        <title>The oyster genome reveals stress adaptation and complexity of shell formation.</title>
        <authorList>
            <person name="Zhang G."/>
            <person name="Fang X."/>
            <person name="Guo X."/>
            <person name="Li L."/>
            <person name="Luo R."/>
            <person name="Xu F."/>
            <person name="Yang P."/>
            <person name="Zhang L."/>
            <person name="Wang X."/>
            <person name="Qi H."/>
            <person name="Xiong Z."/>
            <person name="Que H."/>
            <person name="Xie Y."/>
            <person name="Holland P.W."/>
            <person name="Paps J."/>
            <person name="Zhu Y."/>
            <person name="Wu F."/>
            <person name="Chen Y."/>
            <person name="Wang J."/>
            <person name="Peng C."/>
            <person name="Meng J."/>
            <person name="Yang L."/>
            <person name="Liu J."/>
            <person name="Wen B."/>
            <person name="Zhang N."/>
            <person name="Huang Z."/>
            <person name="Zhu Q."/>
            <person name="Feng Y."/>
            <person name="Mount A."/>
            <person name="Hedgecock D."/>
            <person name="Xu Z."/>
            <person name="Liu Y."/>
            <person name="Domazet-Loso T."/>
            <person name="Du Y."/>
            <person name="Sun X."/>
            <person name="Zhang S."/>
            <person name="Liu B."/>
            <person name="Cheng P."/>
            <person name="Jiang X."/>
            <person name="Li J."/>
            <person name="Fan D."/>
            <person name="Wang W."/>
            <person name="Fu W."/>
            <person name="Wang T."/>
            <person name="Wang B."/>
            <person name="Zhang J."/>
            <person name="Peng Z."/>
            <person name="Li Y."/>
            <person name="Li N."/>
            <person name="Wang J."/>
            <person name="Chen M."/>
            <person name="He Y."/>
            <person name="Tan F."/>
            <person name="Song X."/>
            <person name="Zheng Q."/>
            <person name="Huang R."/>
            <person name="Yang H."/>
            <person name="Du X."/>
            <person name="Chen L."/>
            <person name="Yang M."/>
            <person name="Gaffney P.M."/>
            <person name="Wang S."/>
            <person name="Luo L."/>
            <person name="She Z."/>
            <person name="Ming Y."/>
            <person name="Huang W."/>
            <person name="Zhang S."/>
            <person name="Huang B."/>
            <person name="Zhang Y."/>
            <person name="Qu T."/>
            <person name="Ni P."/>
            <person name="Miao G."/>
            <person name="Wang J."/>
            <person name="Wang Q."/>
            <person name="Steinberg C.E."/>
            <person name="Wang H."/>
            <person name="Li N."/>
            <person name="Qian L."/>
            <person name="Zhang G."/>
            <person name="Li Y."/>
            <person name="Yang H."/>
            <person name="Liu X."/>
            <person name="Wang J."/>
            <person name="Yin Y."/>
            <person name="Wang J."/>
        </authorList>
    </citation>
    <scope>NUCLEOTIDE SEQUENCE [LARGE SCALE GENOMIC DNA]</scope>
    <source>
        <strain evidence="4">05x7-T-G4-1.051#20</strain>
    </source>
</reference>